<sequence>GILLDPKRLEARLWQGKVRTEGHQRGSNEEIRQAIYDAICELVAEMQHRQEIADVTQWVPTPEHPSLLVVIEEGRQILQMAKDNRWKDVLDLIDDLYTLARATGIWIIWATQYPSRTNGGVTAMVSEN</sequence>
<dbReference type="AlphaFoldDB" id="A0ABD5EEM3"/>
<accession>A0ABD5EEM3</accession>
<dbReference type="Gene3D" id="3.40.50.300">
    <property type="entry name" value="P-loop containing nucleotide triphosphate hydrolases"/>
    <property type="match status" value="1"/>
</dbReference>
<dbReference type="EMBL" id="JAVRER010000200">
    <property type="protein sequence ID" value="MDT0419854.1"/>
    <property type="molecule type" value="Genomic_DNA"/>
</dbReference>
<comment type="caution">
    <text evidence="1">The sequence shown here is derived from an EMBL/GenBank/DDBJ whole genome shotgun (WGS) entry which is preliminary data.</text>
</comment>
<feature type="non-terminal residue" evidence="1">
    <location>
        <position position="1"/>
    </location>
</feature>
<protein>
    <recommendedName>
        <fullName evidence="3">FtsK domain-containing protein</fullName>
    </recommendedName>
</protein>
<name>A0ABD5EEM3_9ACTN</name>
<evidence type="ECO:0008006" key="3">
    <source>
        <dbReference type="Google" id="ProtNLM"/>
    </source>
</evidence>
<dbReference type="Proteomes" id="UP001183607">
    <property type="component" value="Unassembled WGS sequence"/>
</dbReference>
<evidence type="ECO:0000313" key="1">
    <source>
        <dbReference type="EMBL" id="MDT0419854.1"/>
    </source>
</evidence>
<organism evidence="1 2">
    <name type="scientific">Streptomyces evansiae</name>
    <dbReference type="NCBI Taxonomy" id="3075535"/>
    <lineage>
        <taxon>Bacteria</taxon>
        <taxon>Bacillati</taxon>
        <taxon>Actinomycetota</taxon>
        <taxon>Actinomycetes</taxon>
        <taxon>Kitasatosporales</taxon>
        <taxon>Streptomycetaceae</taxon>
        <taxon>Streptomyces</taxon>
    </lineage>
</organism>
<evidence type="ECO:0000313" key="2">
    <source>
        <dbReference type="Proteomes" id="UP001183607"/>
    </source>
</evidence>
<dbReference type="RefSeq" id="WP_311677823.1">
    <property type="nucleotide sequence ID" value="NZ_JAVRER010000200.1"/>
</dbReference>
<proteinExistence type="predicted"/>
<dbReference type="InterPro" id="IPR027417">
    <property type="entry name" value="P-loop_NTPase"/>
</dbReference>
<feature type="non-terminal residue" evidence="1">
    <location>
        <position position="128"/>
    </location>
</feature>
<reference evidence="2" key="1">
    <citation type="submission" date="2023-07" db="EMBL/GenBank/DDBJ databases">
        <title>30 novel species of actinomycetes from the DSMZ collection.</title>
        <authorList>
            <person name="Nouioui I."/>
        </authorList>
    </citation>
    <scope>NUCLEOTIDE SEQUENCE [LARGE SCALE GENOMIC DNA]</scope>
    <source>
        <strain evidence="2">DSM 41982</strain>
    </source>
</reference>
<gene>
    <name evidence="1" type="ORF">RM574_30740</name>
</gene>